<proteinExistence type="predicted"/>
<organism evidence="1 2">
    <name type="scientific">Sulfitobacter delicatus</name>
    <dbReference type="NCBI Taxonomy" id="218672"/>
    <lineage>
        <taxon>Bacteria</taxon>
        <taxon>Pseudomonadati</taxon>
        <taxon>Pseudomonadota</taxon>
        <taxon>Alphaproteobacteria</taxon>
        <taxon>Rhodobacterales</taxon>
        <taxon>Roseobacteraceae</taxon>
        <taxon>Sulfitobacter</taxon>
    </lineage>
</organism>
<dbReference type="STRING" id="218672.SAMN04489759_102222"/>
<evidence type="ECO:0000313" key="1">
    <source>
        <dbReference type="EMBL" id="SDF45044.1"/>
    </source>
</evidence>
<accession>A0A1G7L6U4</accession>
<dbReference type="EMBL" id="FNBP01000002">
    <property type="protein sequence ID" value="SDF45044.1"/>
    <property type="molecule type" value="Genomic_DNA"/>
</dbReference>
<reference evidence="2" key="1">
    <citation type="submission" date="2016-10" db="EMBL/GenBank/DDBJ databases">
        <authorList>
            <person name="Varghese N."/>
            <person name="Submissions S."/>
        </authorList>
    </citation>
    <scope>NUCLEOTIDE SEQUENCE [LARGE SCALE GENOMIC DNA]</scope>
    <source>
        <strain evidence="2">DSM 16477</strain>
    </source>
</reference>
<protein>
    <submittedName>
        <fullName evidence="1">Uncharacterized protein</fullName>
    </submittedName>
</protein>
<dbReference type="Proteomes" id="UP000199399">
    <property type="component" value="Unassembled WGS sequence"/>
</dbReference>
<dbReference type="RefSeq" id="WP_093739569.1">
    <property type="nucleotide sequence ID" value="NZ_FNBP01000002.1"/>
</dbReference>
<gene>
    <name evidence="1" type="ORF">SAMN04489759_102222</name>
</gene>
<evidence type="ECO:0000313" key="2">
    <source>
        <dbReference type="Proteomes" id="UP000199399"/>
    </source>
</evidence>
<dbReference type="AlphaFoldDB" id="A0A1G7L6U4"/>
<name>A0A1G7L6U4_9RHOB</name>
<keyword evidence="2" id="KW-1185">Reference proteome</keyword>
<dbReference type="OrthoDB" id="5702680at2"/>
<sequence>MRKTLSLVLPVLIPSWQFFKTIEPSPRVQWARIDGDAPRWQEFRPRPQRLSPAQMLRRLFYSAAWNEALFLVSCAERIEAEPTAHSITEIQRRILATLPHTPDATLQFRLIFIDHNGQDLLYRSAPFPAHPAP</sequence>